<evidence type="ECO:0000313" key="2">
    <source>
        <dbReference type="EMBL" id="CAE8597652.1"/>
    </source>
</evidence>
<name>A0A813EGN9_POLGL</name>
<dbReference type="Proteomes" id="UP000654075">
    <property type="component" value="Unassembled WGS sequence"/>
</dbReference>
<protein>
    <submittedName>
        <fullName evidence="2">Uncharacterized protein</fullName>
    </submittedName>
</protein>
<dbReference type="AlphaFoldDB" id="A0A813EGN9"/>
<evidence type="ECO:0000256" key="1">
    <source>
        <dbReference type="SAM" id="MobiDB-lite"/>
    </source>
</evidence>
<feature type="region of interest" description="Disordered" evidence="1">
    <location>
        <begin position="95"/>
        <end position="176"/>
    </location>
</feature>
<evidence type="ECO:0000313" key="4">
    <source>
        <dbReference type="EMBL" id="CAE8709067.1"/>
    </source>
</evidence>
<gene>
    <name evidence="2" type="ORF">PGLA1383_LOCUS16087</name>
    <name evidence="3" type="ORF">PGLA2088_LOCUS20424</name>
    <name evidence="4" type="ORF">PGLA2088_LOCUS35258</name>
</gene>
<reference evidence="2" key="1">
    <citation type="submission" date="2021-02" db="EMBL/GenBank/DDBJ databases">
        <authorList>
            <person name="Dougan E. K."/>
            <person name="Rhodes N."/>
            <person name="Thang M."/>
            <person name="Chan C."/>
        </authorList>
    </citation>
    <scope>NUCLEOTIDE SEQUENCE</scope>
</reference>
<accession>A0A813EGN9</accession>
<dbReference type="OrthoDB" id="443232at2759"/>
<dbReference type="EMBL" id="CAJNNW010031789">
    <property type="protein sequence ID" value="CAE8709067.1"/>
    <property type="molecule type" value="Genomic_DNA"/>
</dbReference>
<sequence>MQAINRVLRQHKAPPPGSSHRSSIPVQLPNWCTPETSCVYISKSNGQAHNVKVEKCEDRHQTVLVRFEADRKVWKRVPYVEVKKFGDGTLRPLWKKTEVPTAPGKPENWIDIEDDSEKPGPMAEAVDPTVAGPEDDESPVEVAEEAPKKESPKKEEKKRPAEGSGEKEKKEKKHKK</sequence>
<feature type="region of interest" description="Disordered" evidence="1">
    <location>
        <begin position="1"/>
        <end position="24"/>
    </location>
</feature>
<organism evidence="2 5">
    <name type="scientific">Polarella glacialis</name>
    <name type="common">Dinoflagellate</name>
    <dbReference type="NCBI Taxonomy" id="89957"/>
    <lineage>
        <taxon>Eukaryota</taxon>
        <taxon>Sar</taxon>
        <taxon>Alveolata</taxon>
        <taxon>Dinophyceae</taxon>
        <taxon>Suessiales</taxon>
        <taxon>Suessiaceae</taxon>
        <taxon>Polarella</taxon>
    </lineage>
</organism>
<feature type="compositionally biased region" description="Basic and acidic residues" evidence="1">
    <location>
        <begin position="145"/>
        <end position="169"/>
    </location>
</feature>
<comment type="caution">
    <text evidence="2">The sequence shown here is derived from an EMBL/GenBank/DDBJ whole genome shotgun (WGS) entry which is preliminary data.</text>
</comment>
<keyword evidence="5" id="KW-1185">Reference proteome</keyword>
<dbReference type="EMBL" id="CAJNNV010009655">
    <property type="protein sequence ID" value="CAE8597652.1"/>
    <property type="molecule type" value="Genomic_DNA"/>
</dbReference>
<proteinExistence type="predicted"/>
<evidence type="ECO:0000313" key="5">
    <source>
        <dbReference type="Proteomes" id="UP000654075"/>
    </source>
</evidence>
<dbReference type="EMBL" id="CAJNNW010025572">
    <property type="protein sequence ID" value="CAE8677699.1"/>
    <property type="molecule type" value="Genomic_DNA"/>
</dbReference>
<dbReference type="Proteomes" id="UP000626109">
    <property type="component" value="Unassembled WGS sequence"/>
</dbReference>
<evidence type="ECO:0000313" key="3">
    <source>
        <dbReference type="EMBL" id="CAE8677699.1"/>
    </source>
</evidence>
<feature type="compositionally biased region" description="Acidic residues" evidence="1">
    <location>
        <begin position="133"/>
        <end position="144"/>
    </location>
</feature>